<sequence length="68" mass="7478">MKLFCKVIGADSDAFSVSMEAPDDTTDDLKDAIRAKKSNDLANIDADKLELFPASLNDEWIDADKVET</sequence>
<comment type="subcellular location">
    <subcellularLocation>
        <location evidence="1">Host cell</location>
    </subcellularLocation>
    <subcellularLocation>
        <location evidence="2">Secreted</location>
    </subcellularLocation>
</comment>
<proteinExistence type="predicted"/>
<dbReference type="AlphaFoldDB" id="A0A2P4YNW2"/>
<dbReference type="OrthoDB" id="126296at2759"/>
<keyword evidence="3" id="KW-0964">Secreted</keyword>
<comment type="caution">
    <text evidence="5">The sequence shown here is derived from an EMBL/GenBank/DDBJ whole genome shotgun (WGS) entry which is preliminary data.</text>
</comment>
<evidence type="ECO:0000256" key="3">
    <source>
        <dbReference type="ARBA" id="ARBA00022525"/>
    </source>
</evidence>
<dbReference type="Proteomes" id="UP000237271">
    <property type="component" value="Unassembled WGS sequence"/>
</dbReference>
<dbReference type="GO" id="GO:0005576">
    <property type="term" value="C:extracellular region"/>
    <property type="evidence" value="ECO:0007669"/>
    <property type="project" value="UniProtKB-SubCell"/>
</dbReference>
<feature type="non-terminal residue" evidence="5">
    <location>
        <position position="68"/>
    </location>
</feature>
<accession>A0A2P4YNW2</accession>
<feature type="domain" description="Crinkler effector protein N-terminal" evidence="4">
    <location>
        <begin position="1"/>
        <end position="66"/>
    </location>
</feature>
<name>A0A2P4YNW2_9STRA</name>
<dbReference type="GO" id="GO:0043657">
    <property type="term" value="C:host cell"/>
    <property type="evidence" value="ECO:0007669"/>
    <property type="project" value="UniProtKB-SubCell"/>
</dbReference>
<evidence type="ECO:0000256" key="1">
    <source>
        <dbReference type="ARBA" id="ARBA00004340"/>
    </source>
</evidence>
<evidence type="ECO:0000313" key="6">
    <source>
        <dbReference type="Proteomes" id="UP000237271"/>
    </source>
</evidence>
<evidence type="ECO:0000313" key="5">
    <source>
        <dbReference type="EMBL" id="POM79466.1"/>
    </source>
</evidence>
<reference evidence="5 6" key="1">
    <citation type="journal article" date="2017" name="Genome Biol. Evol.">
        <title>Phytophthora megakarya and P. palmivora, closely related causal agents of cacao black pod rot, underwent increases in genome sizes and gene numbers by different mechanisms.</title>
        <authorList>
            <person name="Ali S.S."/>
            <person name="Shao J."/>
            <person name="Lary D.J."/>
            <person name="Kronmiller B."/>
            <person name="Shen D."/>
            <person name="Strem M.D."/>
            <person name="Amoako-Attah I."/>
            <person name="Akrofi A.Y."/>
            <person name="Begoude B.A."/>
            <person name="Ten Hoopen G.M."/>
            <person name="Coulibaly K."/>
            <person name="Kebe B.I."/>
            <person name="Melnick R.L."/>
            <person name="Guiltinan M.J."/>
            <person name="Tyler B.M."/>
            <person name="Meinhardt L.W."/>
            <person name="Bailey B.A."/>
        </authorList>
    </citation>
    <scope>NUCLEOTIDE SEQUENCE [LARGE SCALE GENOMIC DNA]</scope>
    <source>
        <strain evidence="6">sbr112.9</strain>
    </source>
</reference>
<evidence type="ECO:0000256" key="2">
    <source>
        <dbReference type="ARBA" id="ARBA00004613"/>
    </source>
</evidence>
<protein>
    <submittedName>
        <fullName evidence="5">Crinkler (CRN) family protein</fullName>
    </submittedName>
</protein>
<organism evidence="5 6">
    <name type="scientific">Phytophthora palmivora</name>
    <dbReference type="NCBI Taxonomy" id="4796"/>
    <lineage>
        <taxon>Eukaryota</taxon>
        <taxon>Sar</taxon>
        <taxon>Stramenopiles</taxon>
        <taxon>Oomycota</taxon>
        <taxon>Peronosporomycetes</taxon>
        <taxon>Peronosporales</taxon>
        <taxon>Peronosporaceae</taxon>
        <taxon>Phytophthora</taxon>
    </lineage>
</organism>
<keyword evidence="6" id="KW-1185">Reference proteome</keyword>
<evidence type="ECO:0000259" key="4">
    <source>
        <dbReference type="Pfam" id="PF20147"/>
    </source>
</evidence>
<gene>
    <name evidence="5" type="ORF">PHPALM_2857</name>
</gene>
<dbReference type="EMBL" id="NCKW01001499">
    <property type="protein sequence ID" value="POM79466.1"/>
    <property type="molecule type" value="Genomic_DNA"/>
</dbReference>
<dbReference type="Pfam" id="PF20147">
    <property type="entry name" value="Crinkler"/>
    <property type="match status" value="1"/>
</dbReference>
<dbReference type="InterPro" id="IPR045379">
    <property type="entry name" value="Crinkler_N"/>
</dbReference>